<dbReference type="FunFam" id="3.30.160.60:FF:000145">
    <property type="entry name" value="Zinc finger protein 574"/>
    <property type="match status" value="1"/>
</dbReference>
<gene>
    <name evidence="13" type="ORF">CCH79_00021004</name>
</gene>
<evidence type="ECO:0000259" key="12">
    <source>
        <dbReference type="PROSITE" id="PS50157"/>
    </source>
</evidence>
<keyword evidence="7" id="KW-0238">DNA-binding</keyword>
<proteinExistence type="predicted"/>
<dbReference type="PANTHER" id="PTHR24399">
    <property type="entry name" value="ZINC FINGER AND BTB DOMAIN-CONTAINING"/>
    <property type="match status" value="1"/>
</dbReference>
<dbReference type="InterPro" id="IPR013087">
    <property type="entry name" value="Znf_C2H2_type"/>
</dbReference>
<dbReference type="SMART" id="SM00355">
    <property type="entry name" value="ZnF_C2H2"/>
    <property type="match status" value="3"/>
</dbReference>
<dbReference type="EMBL" id="NHOQ01001443">
    <property type="protein sequence ID" value="PWA24339.1"/>
    <property type="molecule type" value="Genomic_DNA"/>
</dbReference>
<feature type="domain" description="C2H2-type" evidence="12">
    <location>
        <begin position="228"/>
        <end position="246"/>
    </location>
</feature>
<evidence type="ECO:0000256" key="5">
    <source>
        <dbReference type="ARBA" id="ARBA00022833"/>
    </source>
</evidence>
<dbReference type="GO" id="GO:0008270">
    <property type="term" value="F:zinc ion binding"/>
    <property type="evidence" value="ECO:0007669"/>
    <property type="project" value="UniProtKB-KW"/>
</dbReference>
<evidence type="ECO:0000256" key="4">
    <source>
        <dbReference type="ARBA" id="ARBA00022771"/>
    </source>
</evidence>
<evidence type="ECO:0000313" key="14">
    <source>
        <dbReference type="Proteomes" id="UP000250572"/>
    </source>
</evidence>
<dbReference type="FunFam" id="3.30.160.60:FF:000065">
    <property type="entry name" value="B-cell CLL/lymphoma 6, member B"/>
    <property type="match status" value="1"/>
</dbReference>
<evidence type="ECO:0000256" key="9">
    <source>
        <dbReference type="ARBA" id="ARBA00023242"/>
    </source>
</evidence>
<feature type="domain" description="C2H2-type" evidence="12">
    <location>
        <begin position="200"/>
        <end position="227"/>
    </location>
</feature>
<keyword evidence="6" id="KW-0805">Transcription regulation</keyword>
<evidence type="ECO:0000256" key="6">
    <source>
        <dbReference type="ARBA" id="ARBA00023015"/>
    </source>
</evidence>
<keyword evidence="14" id="KW-1185">Reference proteome</keyword>
<dbReference type="GO" id="GO:0001227">
    <property type="term" value="F:DNA-binding transcription repressor activity, RNA polymerase II-specific"/>
    <property type="evidence" value="ECO:0007669"/>
    <property type="project" value="TreeGrafter"/>
</dbReference>
<dbReference type="Gene3D" id="3.30.160.60">
    <property type="entry name" value="Classic Zinc Finger"/>
    <property type="match status" value="3"/>
</dbReference>
<evidence type="ECO:0000256" key="3">
    <source>
        <dbReference type="ARBA" id="ARBA00022737"/>
    </source>
</evidence>
<keyword evidence="2" id="KW-0479">Metal-binding</keyword>
<evidence type="ECO:0000256" key="7">
    <source>
        <dbReference type="ARBA" id="ARBA00023125"/>
    </source>
</evidence>
<dbReference type="AlphaFoldDB" id="A0A315VLE3"/>
<feature type="non-terminal residue" evidence="13">
    <location>
        <position position="246"/>
    </location>
</feature>
<protein>
    <recommendedName>
        <fullName evidence="12">C2H2-type domain-containing protein</fullName>
    </recommendedName>
</protein>
<dbReference type="InterPro" id="IPR036236">
    <property type="entry name" value="Znf_C2H2_sf"/>
</dbReference>
<dbReference type="SUPFAM" id="SSF57667">
    <property type="entry name" value="beta-beta-alpha zinc fingers"/>
    <property type="match status" value="2"/>
</dbReference>
<feature type="region of interest" description="Disordered" evidence="11">
    <location>
        <begin position="57"/>
        <end position="141"/>
    </location>
</feature>
<evidence type="ECO:0000256" key="1">
    <source>
        <dbReference type="ARBA" id="ARBA00004123"/>
    </source>
</evidence>
<evidence type="ECO:0000256" key="11">
    <source>
        <dbReference type="SAM" id="MobiDB-lite"/>
    </source>
</evidence>
<evidence type="ECO:0000313" key="13">
    <source>
        <dbReference type="EMBL" id="PWA24339.1"/>
    </source>
</evidence>
<dbReference type="PROSITE" id="PS50157">
    <property type="entry name" value="ZINC_FINGER_C2H2_2"/>
    <property type="match status" value="3"/>
</dbReference>
<dbReference type="PANTHER" id="PTHR24399:SF23">
    <property type="entry name" value="C2H2-TYPE DOMAIN-CONTAINING PROTEIN"/>
    <property type="match status" value="1"/>
</dbReference>
<organism evidence="13 14">
    <name type="scientific">Gambusia affinis</name>
    <name type="common">Western mosquitofish</name>
    <name type="synonym">Heterandria affinis</name>
    <dbReference type="NCBI Taxonomy" id="33528"/>
    <lineage>
        <taxon>Eukaryota</taxon>
        <taxon>Metazoa</taxon>
        <taxon>Chordata</taxon>
        <taxon>Craniata</taxon>
        <taxon>Vertebrata</taxon>
        <taxon>Euteleostomi</taxon>
        <taxon>Actinopterygii</taxon>
        <taxon>Neopterygii</taxon>
        <taxon>Teleostei</taxon>
        <taxon>Neoteleostei</taxon>
        <taxon>Acanthomorphata</taxon>
        <taxon>Ovalentaria</taxon>
        <taxon>Atherinomorphae</taxon>
        <taxon>Cyprinodontiformes</taxon>
        <taxon>Poeciliidae</taxon>
        <taxon>Poeciliinae</taxon>
        <taxon>Gambusia</taxon>
    </lineage>
</organism>
<accession>A0A315VLE3</accession>
<dbReference type="GO" id="GO:0005654">
    <property type="term" value="C:nucleoplasm"/>
    <property type="evidence" value="ECO:0007669"/>
    <property type="project" value="TreeGrafter"/>
</dbReference>
<keyword evidence="3" id="KW-0677">Repeat</keyword>
<keyword evidence="4 10" id="KW-0863">Zinc-finger</keyword>
<dbReference type="PROSITE" id="PS00028">
    <property type="entry name" value="ZINC_FINGER_C2H2_1"/>
    <property type="match status" value="1"/>
</dbReference>
<reference evidence="13 14" key="1">
    <citation type="journal article" date="2018" name="G3 (Bethesda)">
        <title>A High-Quality Reference Genome for the Invasive Mosquitofish Gambusia affinis Using a Chicago Library.</title>
        <authorList>
            <person name="Hoffberg S.L."/>
            <person name="Troendle N.J."/>
            <person name="Glenn T.C."/>
            <person name="Mahmud O."/>
            <person name="Louha S."/>
            <person name="Chalopin D."/>
            <person name="Bennetzen J.L."/>
            <person name="Mauricio R."/>
        </authorList>
    </citation>
    <scope>NUCLEOTIDE SEQUENCE [LARGE SCALE GENOMIC DNA]</scope>
    <source>
        <strain evidence="13">NE01/NJP1002.9</strain>
        <tissue evidence="13">Muscle</tissue>
    </source>
</reference>
<feature type="domain" description="C2H2-type" evidence="12">
    <location>
        <begin position="152"/>
        <end position="178"/>
    </location>
</feature>
<dbReference type="Pfam" id="PF00096">
    <property type="entry name" value="zf-C2H2"/>
    <property type="match status" value="1"/>
</dbReference>
<feature type="compositionally biased region" description="Basic and acidic residues" evidence="11">
    <location>
        <begin position="81"/>
        <end position="97"/>
    </location>
</feature>
<dbReference type="Proteomes" id="UP000250572">
    <property type="component" value="Unassembled WGS sequence"/>
</dbReference>
<comment type="caution">
    <text evidence="13">The sequence shown here is derived from an EMBL/GenBank/DDBJ whole genome shotgun (WGS) entry which is preliminary data.</text>
</comment>
<keyword evidence="5" id="KW-0862">Zinc</keyword>
<evidence type="ECO:0000256" key="8">
    <source>
        <dbReference type="ARBA" id="ARBA00023163"/>
    </source>
</evidence>
<sequence>MAALRGFREFLTRRLAAAGEEVLSACEDTVVRCEEQSRLQQKMIDVMKSEFDAHRADLQQQRDIKEEEEEEKFVPDEQLSNEERSFTSDEKIKKEEADYPEATPIKEEDQEEPCTSKQGEQVQLKRVESQSAPESVKPDASSKKNLCRAKASFCDICGQALTELSLDRHMRTHTGRKPLSCKSCGQIFRLRVAHLGERPYVCRLCGNKFVNASKLNRHMMSHTGDKPHACEHCGKRFIRLHQMKDH</sequence>
<name>A0A315VLE3_GAMAF</name>
<dbReference type="GO" id="GO:0000978">
    <property type="term" value="F:RNA polymerase II cis-regulatory region sequence-specific DNA binding"/>
    <property type="evidence" value="ECO:0007669"/>
    <property type="project" value="TreeGrafter"/>
</dbReference>
<comment type="subcellular location">
    <subcellularLocation>
        <location evidence="1">Nucleus</location>
    </subcellularLocation>
</comment>
<evidence type="ECO:0000256" key="2">
    <source>
        <dbReference type="ARBA" id="ARBA00022723"/>
    </source>
</evidence>
<evidence type="ECO:0000256" key="10">
    <source>
        <dbReference type="PROSITE-ProRule" id="PRU00042"/>
    </source>
</evidence>
<keyword evidence="9" id="KW-0539">Nucleus</keyword>
<keyword evidence="8" id="KW-0804">Transcription</keyword>